<accession>A0AAU7VHS1</accession>
<proteinExistence type="predicted"/>
<organism evidence="1">
    <name type="scientific">Dinoroseobacter phage vB_DshS_R26L</name>
    <dbReference type="NCBI Taxonomy" id="3161158"/>
    <lineage>
        <taxon>Viruses</taxon>
        <taxon>Duplodnaviria</taxon>
        <taxon>Heunggongvirae</taxon>
        <taxon>Uroviricota</taxon>
        <taxon>Caudoviricetes</taxon>
        <taxon>Nanhaivirus</taxon>
    </lineage>
</organism>
<name>A0AAU7VHS1_9CAUD</name>
<dbReference type="EMBL" id="PP882867">
    <property type="protein sequence ID" value="XBW75421.1"/>
    <property type="molecule type" value="Genomic_DNA"/>
</dbReference>
<gene>
    <name evidence="1" type="ORF">vBDshSR26L_106</name>
</gene>
<sequence length="58" mass="6406">MPDTDSITVQMSPAQRDRVVRALELLDDADPILDDDDLSLLAGMFRDAEPDTLNGFTL</sequence>
<evidence type="ECO:0000313" key="1">
    <source>
        <dbReference type="EMBL" id="XBW75421.1"/>
    </source>
</evidence>
<protein>
    <submittedName>
        <fullName evidence="1">Uncharacterized protein</fullName>
    </submittedName>
</protein>
<reference evidence="1" key="1">
    <citation type="submission" date="2024-06" db="EMBL/GenBank/DDBJ databases">
        <authorList>
            <person name="Lu L."/>
            <person name="Wei N."/>
            <person name="Zhang R."/>
        </authorList>
    </citation>
    <scope>NUCLEOTIDE SEQUENCE</scope>
</reference>